<dbReference type="PANTHER" id="PTHR30386">
    <property type="entry name" value="MEMBRANE FUSION SUBUNIT OF EMRAB-TOLC MULTIDRUG EFFLUX PUMP"/>
    <property type="match status" value="1"/>
</dbReference>
<sequence length="406" mass="43520">MSDNLSLRTGNEIGNNTGTGETKYDEPTSPKPGPRKAARSRRANTRLFLFALVPVALVIGGYAYVTGGQVMTTDNAYIGANIVGVTTDISGLVKSIDVHEGEAVKAGQVLFTLDPRSFQIAVDGDKAKLGAARDQILNLQASYQQSLVELAQAQADLPYYQTNLERQQRLQNTSASTQANLDDAQHALIAAREKVDVAKAAVSVVLAQLGGKADAPVESYPVYLEAKAALDDAQRQLDHATVRAPFNGIVTQVSSLQVGSYMTASQAAFELVSNDNMWIDSNPKETELTYVRPGQDVTITVDTYPGTTWHGKVDSISPASSSSFSLLPAQNSSGNWVKVVQRIPMRVSITDATNKPPLRVGMSTEVSIDTGHARGLPDFIGQWFGAKTANATEASPMHRAVSERVK</sequence>
<keyword evidence="2" id="KW-0175">Coiled coil</keyword>
<evidence type="ECO:0000256" key="2">
    <source>
        <dbReference type="SAM" id="Coils"/>
    </source>
</evidence>
<comment type="subcellular location">
    <subcellularLocation>
        <location evidence="1">Cell envelope</location>
    </subcellularLocation>
</comment>
<dbReference type="GO" id="GO:0030313">
    <property type="term" value="C:cell envelope"/>
    <property type="evidence" value="ECO:0007669"/>
    <property type="project" value="UniProtKB-SubCell"/>
</dbReference>
<dbReference type="InterPro" id="IPR050739">
    <property type="entry name" value="MFP"/>
</dbReference>
<dbReference type="Pfam" id="PF25917">
    <property type="entry name" value="BSH_RND"/>
    <property type="match status" value="1"/>
</dbReference>
<proteinExistence type="predicted"/>
<dbReference type="Gene3D" id="1.10.287.470">
    <property type="entry name" value="Helix hairpin bin"/>
    <property type="match status" value="1"/>
</dbReference>
<dbReference type="Gene3D" id="2.40.30.170">
    <property type="match status" value="1"/>
</dbReference>
<dbReference type="PANTHER" id="PTHR30386:SF19">
    <property type="entry name" value="MULTIDRUG EXPORT PROTEIN EMRA-RELATED"/>
    <property type="match status" value="1"/>
</dbReference>
<feature type="compositionally biased region" description="Low complexity" evidence="3">
    <location>
        <begin position="9"/>
        <end position="21"/>
    </location>
</feature>
<dbReference type="GO" id="GO:0055085">
    <property type="term" value="P:transmembrane transport"/>
    <property type="evidence" value="ECO:0007669"/>
    <property type="project" value="InterPro"/>
</dbReference>
<keyword evidence="4" id="KW-0472">Membrane</keyword>
<accession>A0A1Q8ZM62</accession>
<name>A0A1Q8ZM62_9HYPH</name>
<gene>
    <name evidence="7" type="ORF">BJF95_13625</name>
</gene>
<feature type="domain" description="YknX-like beta-barrel" evidence="6">
    <location>
        <begin position="284"/>
        <end position="368"/>
    </location>
</feature>
<dbReference type="InterPro" id="IPR058636">
    <property type="entry name" value="Beta-barrel_YknX"/>
</dbReference>
<dbReference type="Pfam" id="PF25990">
    <property type="entry name" value="Beta-barrel_YknX"/>
    <property type="match status" value="1"/>
</dbReference>
<dbReference type="OrthoDB" id="9811754at2"/>
<keyword evidence="4" id="KW-1133">Transmembrane helix</keyword>
<feature type="domain" description="Multidrug resistance protein MdtA-like barrel-sandwich hybrid" evidence="5">
    <location>
        <begin position="81"/>
        <end position="272"/>
    </location>
</feature>
<evidence type="ECO:0000313" key="7">
    <source>
        <dbReference type="EMBL" id="OLP42965.1"/>
    </source>
</evidence>
<dbReference type="Gene3D" id="2.40.50.100">
    <property type="match status" value="1"/>
</dbReference>
<dbReference type="STRING" id="1867956.BJF95_13625"/>
<dbReference type="RefSeq" id="WP_075641173.1">
    <property type="nucleotide sequence ID" value="NZ_MKIM01000029.1"/>
</dbReference>
<comment type="caution">
    <text evidence="7">The sequence shown here is derived from an EMBL/GenBank/DDBJ whole genome shotgun (WGS) entry which is preliminary data.</text>
</comment>
<dbReference type="SUPFAM" id="SSF111369">
    <property type="entry name" value="HlyD-like secretion proteins"/>
    <property type="match status" value="2"/>
</dbReference>
<feature type="transmembrane region" description="Helical" evidence="4">
    <location>
        <begin position="47"/>
        <end position="65"/>
    </location>
</feature>
<evidence type="ECO:0000256" key="1">
    <source>
        <dbReference type="ARBA" id="ARBA00004196"/>
    </source>
</evidence>
<dbReference type="AlphaFoldDB" id="A0A1Q8ZM62"/>
<protein>
    <submittedName>
        <fullName evidence="7">Hemolysin secretion protein D</fullName>
    </submittedName>
</protein>
<feature type="region of interest" description="Disordered" evidence="3">
    <location>
        <begin position="1"/>
        <end position="38"/>
    </location>
</feature>
<reference evidence="7 8" key="1">
    <citation type="submission" date="2016-09" db="EMBL/GenBank/DDBJ databases">
        <title>Rhizobium oryziradicis sp. nov., isolated from the root of rice.</title>
        <authorList>
            <person name="Zhao J."/>
            <person name="Zhang X."/>
        </authorList>
    </citation>
    <scope>NUCLEOTIDE SEQUENCE [LARGE SCALE GENOMIC DNA]</scope>
    <source>
        <strain evidence="7 8">N19</strain>
    </source>
</reference>
<evidence type="ECO:0000256" key="3">
    <source>
        <dbReference type="SAM" id="MobiDB-lite"/>
    </source>
</evidence>
<dbReference type="Proteomes" id="UP000186894">
    <property type="component" value="Unassembled WGS sequence"/>
</dbReference>
<evidence type="ECO:0000259" key="6">
    <source>
        <dbReference type="Pfam" id="PF25990"/>
    </source>
</evidence>
<dbReference type="InterPro" id="IPR058625">
    <property type="entry name" value="MdtA-like_BSH"/>
</dbReference>
<dbReference type="EMBL" id="MKIM01000029">
    <property type="protein sequence ID" value="OLP42965.1"/>
    <property type="molecule type" value="Genomic_DNA"/>
</dbReference>
<feature type="coiled-coil region" evidence="2">
    <location>
        <begin position="181"/>
        <end position="243"/>
    </location>
</feature>
<keyword evidence="4" id="KW-0812">Transmembrane</keyword>
<organism evidence="7 8">
    <name type="scientific">Rhizobium oryziradicis</name>
    <dbReference type="NCBI Taxonomy" id="1867956"/>
    <lineage>
        <taxon>Bacteria</taxon>
        <taxon>Pseudomonadati</taxon>
        <taxon>Pseudomonadota</taxon>
        <taxon>Alphaproteobacteria</taxon>
        <taxon>Hyphomicrobiales</taxon>
        <taxon>Rhizobiaceae</taxon>
        <taxon>Rhizobium/Agrobacterium group</taxon>
        <taxon>Rhizobium</taxon>
    </lineage>
</organism>
<evidence type="ECO:0000313" key="8">
    <source>
        <dbReference type="Proteomes" id="UP000186894"/>
    </source>
</evidence>
<evidence type="ECO:0000256" key="4">
    <source>
        <dbReference type="SAM" id="Phobius"/>
    </source>
</evidence>
<evidence type="ECO:0000259" key="5">
    <source>
        <dbReference type="Pfam" id="PF25917"/>
    </source>
</evidence>
<keyword evidence="8" id="KW-1185">Reference proteome</keyword>